<dbReference type="GO" id="GO:0003700">
    <property type="term" value="F:DNA-binding transcription factor activity"/>
    <property type="evidence" value="ECO:0007669"/>
    <property type="project" value="InterPro"/>
</dbReference>
<dbReference type="SUPFAM" id="SSF57959">
    <property type="entry name" value="Leucine zipper domain"/>
    <property type="match status" value="1"/>
</dbReference>
<comment type="caution">
    <text evidence="3">The sequence shown here is derived from an EMBL/GenBank/DDBJ whole genome shotgun (WGS) entry which is preliminary data.</text>
</comment>
<name>A0AAN6F3B0_EXODE</name>
<evidence type="ECO:0000259" key="2">
    <source>
        <dbReference type="PROSITE" id="PS00036"/>
    </source>
</evidence>
<dbReference type="Pfam" id="PF11905">
    <property type="entry name" value="DUF3425"/>
    <property type="match status" value="1"/>
</dbReference>
<dbReference type="PANTHER" id="PTHR38116:SF9">
    <property type="entry name" value="BZIP DOMAIN-CONTAINING PROTEIN"/>
    <property type="match status" value="1"/>
</dbReference>
<dbReference type="PROSITE" id="PS00036">
    <property type="entry name" value="BZIP_BASIC"/>
    <property type="match status" value="1"/>
</dbReference>
<feature type="domain" description="BZIP" evidence="2">
    <location>
        <begin position="34"/>
        <end position="48"/>
    </location>
</feature>
<feature type="compositionally biased region" description="Basic and acidic residues" evidence="1">
    <location>
        <begin position="24"/>
        <end position="34"/>
    </location>
</feature>
<reference evidence="3" key="1">
    <citation type="submission" date="2023-01" db="EMBL/GenBank/DDBJ databases">
        <title>Exophiala dermititidis isolated from Cystic Fibrosis Patient.</title>
        <authorList>
            <person name="Kurbessoian T."/>
            <person name="Crocker A."/>
            <person name="Murante D."/>
            <person name="Hogan D.A."/>
            <person name="Stajich J.E."/>
        </authorList>
    </citation>
    <scope>NUCLEOTIDE SEQUENCE</scope>
    <source>
        <strain evidence="3">Ex8</strain>
    </source>
</reference>
<organism evidence="3 4">
    <name type="scientific">Exophiala dermatitidis</name>
    <name type="common">Black yeast-like fungus</name>
    <name type="synonym">Wangiella dermatitidis</name>
    <dbReference type="NCBI Taxonomy" id="5970"/>
    <lineage>
        <taxon>Eukaryota</taxon>
        <taxon>Fungi</taxon>
        <taxon>Dikarya</taxon>
        <taxon>Ascomycota</taxon>
        <taxon>Pezizomycotina</taxon>
        <taxon>Eurotiomycetes</taxon>
        <taxon>Chaetothyriomycetidae</taxon>
        <taxon>Chaetothyriales</taxon>
        <taxon>Herpotrichiellaceae</taxon>
        <taxon>Exophiala</taxon>
    </lineage>
</organism>
<dbReference type="Gene3D" id="1.20.5.170">
    <property type="match status" value="1"/>
</dbReference>
<evidence type="ECO:0000256" key="1">
    <source>
        <dbReference type="SAM" id="MobiDB-lite"/>
    </source>
</evidence>
<dbReference type="AlphaFoldDB" id="A0AAN6F3B0"/>
<evidence type="ECO:0000313" key="4">
    <source>
        <dbReference type="Proteomes" id="UP001161757"/>
    </source>
</evidence>
<dbReference type="EMBL" id="JAJGCB010000002">
    <property type="protein sequence ID" value="KAJ8995216.1"/>
    <property type="molecule type" value="Genomic_DNA"/>
</dbReference>
<gene>
    <name evidence="3" type="ORF">HRR80_001904</name>
</gene>
<evidence type="ECO:0000313" key="3">
    <source>
        <dbReference type="EMBL" id="KAJ8995216.1"/>
    </source>
</evidence>
<dbReference type="InterPro" id="IPR004827">
    <property type="entry name" value="bZIP"/>
</dbReference>
<dbReference type="CDD" id="cd14688">
    <property type="entry name" value="bZIP_YAP"/>
    <property type="match status" value="1"/>
</dbReference>
<sequence>MAPFAELKKMTNNTKSRVSAGSESTRRNENSETRRLRNRISQKAFRARQAMRMKELEERLNIGSCGDTEWVTRLQNQNAALRDQLLDCHKKITSLQVSMQGLADASAIALGIESLDRISEPEPASTTLCARCKAAVAGQAGVVLESAPPAHPNDANSHNAPFELSNDHGRELSSNSSDSNDDTNAGGCRVNDHGQEVAQDSVQDGSNRSLVELEQPGENQSPPVINLDYFSTDDISNKFDIFSSQQQVVHKSTYFPSPISLDLLFTEDLGPLKYSNILETCPSLAHRSIKVRRTNSLFSDHIDALEQWVGWSYSRWTKSPILDEHLTSPLTLILLTFVSISWRSMTAWHTYTKAHVHLKNLMVWRIYKTPDTYLKVVPSYRPTKLQRRVPHPSIIDWIPWPQLRDKVILHHSANPCLDSIICDIGNSYVMPADLSALIRCPQSVLGYVGVWDLVRAMAPEATGSPKPQSDHNDLEASENLTLPARNANSLFSSQDLAAQAFKLLGTDKGPFNFRLDPAFFGRHPELYDPDSDLMALGVALRPCSQSSVPVPRNLDLSVVAQYQEMSRYLIDLALESGQYSRVF</sequence>
<proteinExistence type="predicted"/>
<feature type="compositionally biased region" description="Low complexity" evidence="1">
    <location>
        <begin position="173"/>
        <end position="184"/>
    </location>
</feature>
<protein>
    <recommendedName>
        <fullName evidence="2">BZIP domain-containing protein</fullName>
    </recommendedName>
</protein>
<dbReference type="Proteomes" id="UP001161757">
    <property type="component" value="Unassembled WGS sequence"/>
</dbReference>
<dbReference type="InterPro" id="IPR021833">
    <property type="entry name" value="DUF3425"/>
</dbReference>
<dbReference type="PANTHER" id="PTHR38116">
    <property type="entry name" value="CHROMOSOME 7, WHOLE GENOME SHOTGUN SEQUENCE"/>
    <property type="match status" value="1"/>
</dbReference>
<dbReference type="InterPro" id="IPR046347">
    <property type="entry name" value="bZIP_sf"/>
</dbReference>
<accession>A0AAN6F3B0</accession>
<feature type="compositionally biased region" description="Polar residues" evidence="1">
    <location>
        <begin position="10"/>
        <end position="23"/>
    </location>
</feature>
<feature type="region of interest" description="Disordered" evidence="1">
    <location>
        <begin position="145"/>
        <end position="191"/>
    </location>
</feature>
<feature type="region of interest" description="Disordered" evidence="1">
    <location>
        <begin position="1"/>
        <end position="34"/>
    </location>
</feature>